<comment type="caution">
    <text evidence="2">The sequence shown here is derived from an EMBL/GenBank/DDBJ whole genome shotgun (WGS) entry which is preliminary data.</text>
</comment>
<dbReference type="OrthoDB" id="1364277at2"/>
<evidence type="ECO:0000313" key="3">
    <source>
        <dbReference type="Proteomes" id="UP000050280"/>
    </source>
</evidence>
<dbReference type="RefSeq" id="WP_054559969.1">
    <property type="nucleotide sequence ID" value="NZ_LDJX01000006.1"/>
</dbReference>
<evidence type="ECO:0000313" key="2">
    <source>
        <dbReference type="EMBL" id="KPM30997.1"/>
    </source>
</evidence>
<organism evidence="2 3">
    <name type="scientific">Croceitalea dokdonensis DOKDO 023</name>
    <dbReference type="NCBI Taxonomy" id="1300341"/>
    <lineage>
        <taxon>Bacteria</taxon>
        <taxon>Pseudomonadati</taxon>
        <taxon>Bacteroidota</taxon>
        <taxon>Flavobacteriia</taxon>
        <taxon>Flavobacteriales</taxon>
        <taxon>Flavobacteriaceae</taxon>
        <taxon>Croceitalea</taxon>
    </lineage>
</organism>
<dbReference type="Proteomes" id="UP000050280">
    <property type="component" value="Unassembled WGS sequence"/>
</dbReference>
<dbReference type="AlphaFoldDB" id="A0A0P7AXD6"/>
<protein>
    <recommendedName>
        <fullName evidence="4">Lipoprotein</fullName>
    </recommendedName>
</protein>
<sequence length="161" mass="17885">MKAIAYTLLAALFSLSACKSQKNHMTEAPLQIGEASSQRWMGGRAESGSGTILEIPLTAEMPNGLELKQAFFRDKIADVRLKTQNGQAVLTANFRNVSLDKPDIIMHADPKQEVGNQPPTPKGKFPFKLADDECMISYMDGDTVKYFKIQGVKEKKARMYQ</sequence>
<keyword evidence="1" id="KW-0732">Signal</keyword>
<dbReference type="PROSITE" id="PS51257">
    <property type="entry name" value="PROKAR_LIPOPROTEIN"/>
    <property type="match status" value="1"/>
</dbReference>
<evidence type="ECO:0000256" key="1">
    <source>
        <dbReference type="SAM" id="SignalP"/>
    </source>
</evidence>
<feature type="chain" id="PRO_5006135160" description="Lipoprotein" evidence="1">
    <location>
        <begin position="20"/>
        <end position="161"/>
    </location>
</feature>
<name>A0A0P7AXD6_9FLAO</name>
<reference evidence="2 3" key="1">
    <citation type="submission" date="2015-09" db="EMBL/GenBank/DDBJ databases">
        <title>Genome sequence of the marine flavobacterium Croceitalea dokdonensis DOKDO 023 that contains proton- and sodium-pumping rhodopsins.</title>
        <authorList>
            <person name="Kwon S.-K."/>
            <person name="Lee H.K."/>
            <person name="Kwak M.-J."/>
            <person name="Kim J.F."/>
        </authorList>
    </citation>
    <scope>NUCLEOTIDE SEQUENCE [LARGE SCALE GENOMIC DNA]</scope>
    <source>
        <strain evidence="2 3">DOKDO 023</strain>
    </source>
</reference>
<dbReference type="STRING" id="1300341.I595_2976"/>
<evidence type="ECO:0008006" key="4">
    <source>
        <dbReference type="Google" id="ProtNLM"/>
    </source>
</evidence>
<dbReference type="EMBL" id="LDJX01000006">
    <property type="protein sequence ID" value="KPM30997.1"/>
    <property type="molecule type" value="Genomic_DNA"/>
</dbReference>
<accession>A0A0P7AXD6</accession>
<feature type="signal peptide" evidence="1">
    <location>
        <begin position="1"/>
        <end position="19"/>
    </location>
</feature>
<proteinExistence type="predicted"/>
<gene>
    <name evidence="2" type="ORF">I595_2976</name>
</gene>
<keyword evidence="3" id="KW-1185">Reference proteome</keyword>